<dbReference type="SUPFAM" id="SSF53697">
    <property type="entry name" value="SIS domain"/>
    <property type="match status" value="1"/>
</dbReference>
<evidence type="ECO:0000256" key="1">
    <source>
        <dbReference type="ARBA" id="ARBA00008165"/>
    </source>
</evidence>
<dbReference type="PANTHER" id="PTHR42745:SF1">
    <property type="entry name" value="ARABINOSE 5-PHOSPHATE ISOMERASE KDSD"/>
    <property type="match status" value="1"/>
</dbReference>
<dbReference type="Gene3D" id="3.40.50.10490">
    <property type="entry name" value="Glucose-6-phosphate isomerase like protein, domain 1"/>
    <property type="match status" value="1"/>
</dbReference>
<dbReference type="InterPro" id="IPR004800">
    <property type="entry name" value="KdsD/KpsF-type"/>
</dbReference>
<dbReference type="InterPro" id="IPR001347">
    <property type="entry name" value="SIS_dom"/>
</dbReference>
<dbReference type="RefSeq" id="WP_207856801.1">
    <property type="nucleotide sequence ID" value="NZ_JAFREP010000003.1"/>
</dbReference>
<feature type="site" description="Catalytically relevant" evidence="6">
    <location>
        <position position="101"/>
    </location>
</feature>
<dbReference type="NCBIfam" id="TIGR00393">
    <property type="entry name" value="kpsF"/>
    <property type="match status" value="1"/>
</dbReference>
<dbReference type="CDD" id="cd04604">
    <property type="entry name" value="CBS_pair_SIS_assoc"/>
    <property type="match status" value="1"/>
</dbReference>
<dbReference type="GO" id="GO:0046872">
    <property type="term" value="F:metal ion binding"/>
    <property type="evidence" value="ECO:0007669"/>
    <property type="project" value="UniProtKB-KW"/>
</dbReference>
<dbReference type="InterPro" id="IPR000644">
    <property type="entry name" value="CBS_dom"/>
</dbReference>
<dbReference type="EMBL" id="JAFREP010000003">
    <property type="protein sequence ID" value="MBO1317533.1"/>
    <property type="molecule type" value="Genomic_DNA"/>
</dbReference>
<dbReference type="InterPro" id="IPR035474">
    <property type="entry name" value="SIS_Kpsf"/>
</dbReference>
<feature type="binding site" evidence="5">
    <location>
        <position position="72"/>
    </location>
    <ligand>
        <name>Zn(2+)</name>
        <dbReference type="ChEBI" id="CHEBI:29105"/>
    </ligand>
</feature>
<evidence type="ECO:0000256" key="7">
    <source>
        <dbReference type="PROSITE-ProRule" id="PRU00703"/>
    </source>
</evidence>
<dbReference type="Proteomes" id="UP000664417">
    <property type="component" value="Unassembled WGS sequence"/>
</dbReference>
<dbReference type="CDD" id="cd05014">
    <property type="entry name" value="SIS_Kpsf"/>
    <property type="match status" value="1"/>
</dbReference>
<protein>
    <submittedName>
        <fullName evidence="10">KpsF/GutQ family sugar-phosphate isomerase</fullName>
    </submittedName>
</protein>
<feature type="site" description="Catalytically relevant" evidence="6">
    <location>
        <position position="142"/>
    </location>
</feature>
<evidence type="ECO:0000313" key="11">
    <source>
        <dbReference type="Proteomes" id="UP000664417"/>
    </source>
</evidence>
<keyword evidence="5" id="KW-0862">Zinc</keyword>
<dbReference type="Pfam" id="PF01380">
    <property type="entry name" value="SIS"/>
    <property type="match status" value="1"/>
</dbReference>
<evidence type="ECO:0000256" key="5">
    <source>
        <dbReference type="PIRSR" id="PIRSR004692-2"/>
    </source>
</evidence>
<dbReference type="Pfam" id="PF00571">
    <property type="entry name" value="CBS"/>
    <property type="match status" value="2"/>
</dbReference>
<feature type="site" description="Catalytically relevant" evidence="6">
    <location>
        <position position="49"/>
    </location>
</feature>
<dbReference type="PROSITE" id="PS51464">
    <property type="entry name" value="SIS"/>
    <property type="match status" value="1"/>
</dbReference>
<sequence length="319" mass="33629">MSRARGRQVLEIEARALQDLAADLGDAFEGAVAMIAACKGRVILTGVGKSGLIARKIAATFASTGTPAFFVHPTEALHGDLGMIVSGDTVIGISNSGETAELLALLEFVKRLGTTLIAITGKPESTLAKHAHVALCYRIAEEGCPLGLAPMASTTTTLALGDALAAAVMDVKGFTNRDFARFHPGGKLGNSLLLLSEVLKQHGGAKPQVTASTTLSETLLEMSDKRFGMTAVTLEEGGLGLITDGDIRRLIQQHGPAALDKTAGAVCTRNPKTICDEELAVAALALMERHKITSIIVTNRDKEYVGVVHLHDLWRTQMV</sequence>
<dbReference type="InterPro" id="IPR046348">
    <property type="entry name" value="SIS_dom_sf"/>
</dbReference>
<evidence type="ECO:0000256" key="3">
    <source>
        <dbReference type="ARBA" id="ARBA00023122"/>
    </source>
</evidence>
<dbReference type="FunFam" id="3.40.50.10490:FF:000011">
    <property type="entry name" value="Arabinose 5-phosphate isomerase"/>
    <property type="match status" value="1"/>
</dbReference>
<comment type="similarity">
    <text evidence="1 4">Belongs to the SIS family. GutQ/KpsF subfamily.</text>
</comment>
<accession>A0A8J7U2R1</accession>
<dbReference type="AlphaFoldDB" id="A0A8J7U2R1"/>
<evidence type="ECO:0000313" key="10">
    <source>
        <dbReference type="EMBL" id="MBO1317533.1"/>
    </source>
</evidence>
<evidence type="ECO:0000259" key="8">
    <source>
        <dbReference type="PROSITE" id="PS51371"/>
    </source>
</evidence>
<keyword evidence="11" id="KW-1185">Reference proteome</keyword>
<keyword evidence="10" id="KW-0413">Isomerase</keyword>
<evidence type="ECO:0000256" key="2">
    <source>
        <dbReference type="ARBA" id="ARBA00022737"/>
    </source>
</evidence>
<evidence type="ECO:0000256" key="6">
    <source>
        <dbReference type="PIRSR" id="PIRSR004692-3"/>
    </source>
</evidence>
<dbReference type="PANTHER" id="PTHR42745">
    <property type="match status" value="1"/>
</dbReference>
<comment type="caution">
    <text evidence="10">The sequence shown here is derived from an EMBL/GenBank/DDBJ whole genome shotgun (WGS) entry which is preliminary data.</text>
</comment>
<dbReference type="GO" id="GO:0019146">
    <property type="term" value="F:arabinose-5-phosphate isomerase activity"/>
    <property type="evidence" value="ECO:0007669"/>
    <property type="project" value="UniProtKB-ARBA"/>
</dbReference>
<organism evidence="10 11">
    <name type="scientific">Acanthopleuribacter pedis</name>
    <dbReference type="NCBI Taxonomy" id="442870"/>
    <lineage>
        <taxon>Bacteria</taxon>
        <taxon>Pseudomonadati</taxon>
        <taxon>Acidobacteriota</taxon>
        <taxon>Holophagae</taxon>
        <taxon>Acanthopleuribacterales</taxon>
        <taxon>Acanthopleuribacteraceae</taxon>
        <taxon>Acanthopleuribacter</taxon>
    </lineage>
</organism>
<gene>
    <name evidence="10" type="ORF">J3U88_03605</name>
</gene>
<dbReference type="InterPro" id="IPR046342">
    <property type="entry name" value="CBS_dom_sf"/>
</dbReference>
<dbReference type="PIRSF" id="PIRSF004692">
    <property type="entry name" value="KdsD_KpsF"/>
    <property type="match status" value="1"/>
</dbReference>
<feature type="site" description="Catalytically relevant" evidence="6">
    <location>
        <position position="183"/>
    </location>
</feature>
<dbReference type="Gene3D" id="3.10.580.10">
    <property type="entry name" value="CBS-domain"/>
    <property type="match status" value="1"/>
</dbReference>
<reference evidence="10" key="1">
    <citation type="submission" date="2021-03" db="EMBL/GenBank/DDBJ databases">
        <authorList>
            <person name="Wang G."/>
        </authorList>
    </citation>
    <scope>NUCLEOTIDE SEQUENCE</scope>
    <source>
        <strain evidence="10">KCTC 12899</strain>
    </source>
</reference>
<dbReference type="InterPro" id="IPR050986">
    <property type="entry name" value="GutQ/KpsF_isomerases"/>
</dbReference>
<name>A0A8J7U2R1_9BACT</name>
<dbReference type="GO" id="GO:1901135">
    <property type="term" value="P:carbohydrate derivative metabolic process"/>
    <property type="evidence" value="ECO:0007669"/>
    <property type="project" value="InterPro"/>
</dbReference>
<keyword evidence="2" id="KW-0677">Repeat</keyword>
<keyword evidence="3 7" id="KW-0129">CBS domain</keyword>
<dbReference type="GO" id="GO:0097367">
    <property type="term" value="F:carbohydrate derivative binding"/>
    <property type="evidence" value="ECO:0007669"/>
    <property type="project" value="InterPro"/>
</dbReference>
<evidence type="ECO:0000256" key="4">
    <source>
        <dbReference type="PIRNR" id="PIRNR004692"/>
    </source>
</evidence>
<proteinExistence type="inferred from homology"/>
<dbReference type="PROSITE" id="PS51371">
    <property type="entry name" value="CBS"/>
    <property type="match status" value="1"/>
</dbReference>
<feature type="domain" description="CBS" evidence="8">
    <location>
        <begin position="267"/>
        <end position="319"/>
    </location>
</feature>
<dbReference type="GO" id="GO:0005975">
    <property type="term" value="P:carbohydrate metabolic process"/>
    <property type="evidence" value="ECO:0007669"/>
    <property type="project" value="InterPro"/>
</dbReference>
<keyword evidence="5" id="KW-0479">Metal-binding</keyword>
<evidence type="ECO:0000259" key="9">
    <source>
        <dbReference type="PROSITE" id="PS51464"/>
    </source>
</evidence>
<feature type="domain" description="SIS" evidence="9">
    <location>
        <begin position="31"/>
        <end position="174"/>
    </location>
</feature>